<dbReference type="EMBL" id="CATOUU010000681">
    <property type="protein sequence ID" value="CAI9940677.1"/>
    <property type="molecule type" value="Genomic_DNA"/>
</dbReference>
<dbReference type="Proteomes" id="UP001642409">
    <property type="component" value="Unassembled WGS sequence"/>
</dbReference>
<dbReference type="AlphaFoldDB" id="A0AA86Q4K7"/>
<protein>
    <submittedName>
        <fullName evidence="3">Hypothetical_protein</fullName>
    </submittedName>
</protein>
<evidence type="ECO:0000313" key="2">
    <source>
        <dbReference type="EMBL" id="CAI9952006.1"/>
    </source>
</evidence>
<sequence length="293" mass="34345">MDLSEMSDINFSSSSEEVILRDLIISSDRFLYPCVFSKLTLSLHPMSDEFLDVGNPEGLQRVISKTLNSFQFLSPRFDVELQQQLRNPVGYTGEWIMRYHAMLEQLVQRFMGHSENDFWVITHDICVHFSGKLHFAFIESHQTILDEISREIPSQQFEQSIVVRTDFDKLLTYLKHEVSVFDGLVYKLPSILTNSDCTFSTLTHPFFSLEGNQIIINGIVSAEMVQKFIRKLKTAEIKQFELKMQQDFFQELRMHKEDFHGLDLSTGMYQKLLVRYNAFHFNKELDENKIFVQ</sequence>
<proteinExistence type="predicted"/>
<gene>
    <name evidence="4" type="ORF">HINF_LOCUS25692</name>
    <name evidence="1" type="ORF">HINF_LOCUS28322</name>
    <name evidence="2" type="ORF">HINF_LOCUS39651</name>
    <name evidence="3" type="ORF">HINF_LOCUS6822</name>
</gene>
<dbReference type="EMBL" id="CAXDID020000077">
    <property type="protein sequence ID" value="CAL6016824.1"/>
    <property type="molecule type" value="Genomic_DNA"/>
</dbReference>
<reference evidence="2" key="1">
    <citation type="submission" date="2023-06" db="EMBL/GenBank/DDBJ databases">
        <authorList>
            <person name="Kurt Z."/>
        </authorList>
    </citation>
    <scope>NUCLEOTIDE SEQUENCE</scope>
</reference>
<organism evidence="2">
    <name type="scientific">Hexamita inflata</name>
    <dbReference type="NCBI Taxonomy" id="28002"/>
    <lineage>
        <taxon>Eukaryota</taxon>
        <taxon>Metamonada</taxon>
        <taxon>Diplomonadida</taxon>
        <taxon>Hexamitidae</taxon>
        <taxon>Hexamitinae</taxon>
        <taxon>Hexamita</taxon>
    </lineage>
</organism>
<evidence type="ECO:0000313" key="4">
    <source>
        <dbReference type="EMBL" id="CAL6016824.1"/>
    </source>
</evidence>
<evidence type="ECO:0000313" key="5">
    <source>
        <dbReference type="Proteomes" id="UP001642409"/>
    </source>
</evidence>
<evidence type="ECO:0000313" key="1">
    <source>
        <dbReference type="EMBL" id="CAI9940677.1"/>
    </source>
</evidence>
<dbReference type="EMBL" id="CATOUU010000831">
    <property type="protein sequence ID" value="CAI9952006.1"/>
    <property type="molecule type" value="Genomic_DNA"/>
</dbReference>
<reference evidence="3 5" key="2">
    <citation type="submission" date="2024-07" db="EMBL/GenBank/DDBJ databases">
        <authorList>
            <person name="Akdeniz Z."/>
        </authorList>
    </citation>
    <scope>NUCLEOTIDE SEQUENCE [LARGE SCALE GENOMIC DNA]</scope>
</reference>
<accession>A0AA86Q4K7</accession>
<dbReference type="EMBL" id="CAXDID020000014">
    <property type="protein sequence ID" value="CAL5981795.1"/>
    <property type="molecule type" value="Genomic_DNA"/>
</dbReference>
<keyword evidence="5" id="KW-1185">Reference proteome</keyword>
<comment type="caution">
    <text evidence="2">The sequence shown here is derived from an EMBL/GenBank/DDBJ whole genome shotgun (WGS) entry which is preliminary data.</text>
</comment>
<name>A0AA86Q4K7_9EUKA</name>
<evidence type="ECO:0000313" key="3">
    <source>
        <dbReference type="EMBL" id="CAL5981795.1"/>
    </source>
</evidence>